<accession>A0A518BZM8</accession>
<evidence type="ECO:0000313" key="1">
    <source>
        <dbReference type="EMBL" id="QDU72428.1"/>
    </source>
</evidence>
<dbReference type="RefSeq" id="WP_145446594.1">
    <property type="nucleotide sequence ID" value="NZ_CP036280.1"/>
</dbReference>
<protein>
    <submittedName>
        <fullName evidence="1">Uncharacterized protein</fullName>
    </submittedName>
</protein>
<gene>
    <name evidence="1" type="ORF">Pan265_22930</name>
</gene>
<organism evidence="1 2">
    <name type="scientific">Mucisphaera calidilacus</name>
    <dbReference type="NCBI Taxonomy" id="2527982"/>
    <lineage>
        <taxon>Bacteria</taxon>
        <taxon>Pseudomonadati</taxon>
        <taxon>Planctomycetota</taxon>
        <taxon>Phycisphaerae</taxon>
        <taxon>Phycisphaerales</taxon>
        <taxon>Phycisphaeraceae</taxon>
        <taxon>Mucisphaera</taxon>
    </lineage>
</organism>
<dbReference type="Proteomes" id="UP000320386">
    <property type="component" value="Chromosome"/>
</dbReference>
<name>A0A518BZM8_9BACT</name>
<dbReference type="AlphaFoldDB" id="A0A518BZM8"/>
<sequence>MSRPSVQALIPWQDRWNIPTSDALLKPYNELSHKLATTLMEQIVGLDTIERSIVWHGESWCWTFQFDLISDNVEHGLCYLVPNPEAFIVAVPLHRDLIAKLPMRRLNRYIRDSVRSSKCAVDLHWAMWRPSLKSEGEHLIDLIKRKKKLILEAE</sequence>
<evidence type="ECO:0000313" key="2">
    <source>
        <dbReference type="Proteomes" id="UP000320386"/>
    </source>
</evidence>
<reference evidence="1 2" key="1">
    <citation type="submission" date="2019-02" db="EMBL/GenBank/DDBJ databases">
        <title>Deep-cultivation of Planctomycetes and their phenomic and genomic characterization uncovers novel biology.</title>
        <authorList>
            <person name="Wiegand S."/>
            <person name="Jogler M."/>
            <person name="Boedeker C."/>
            <person name="Pinto D."/>
            <person name="Vollmers J."/>
            <person name="Rivas-Marin E."/>
            <person name="Kohn T."/>
            <person name="Peeters S.H."/>
            <person name="Heuer A."/>
            <person name="Rast P."/>
            <person name="Oberbeckmann S."/>
            <person name="Bunk B."/>
            <person name="Jeske O."/>
            <person name="Meyerdierks A."/>
            <person name="Storesund J.E."/>
            <person name="Kallscheuer N."/>
            <person name="Luecker S."/>
            <person name="Lage O.M."/>
            <person name="Pohl T."/>
            <person name="Merkel B.J."/>
            <person name="Hornburger P."/>
            <person name="Mueller R.-W."/>
            <person name="Bruemmer F."/>
            <person name="Labrenz M."/>
            <person name="Spormann A.M."/>
            <person name="Op den Camp H."/>
            <person name="Overmann J."/>
            <person name="Amann R."/>
            <person name="Jetten M.S.M."/>
            <person name="Mascher T."/>
            <person name="Medema M.H."/>
            <person name="Devos D.P."/>
            <person name="Kaster A.-K."/>
            <person name="Ovreas L."/>
            <person name="Rohde M."/>
            <person name="Galperin M.Y."/>
            <person name="Jogler C."/>
        </authorList>
    </citation>
    <scope>NUCLEOTIDE SEQUENCE [LARGE SCALE GENOMIC DNA]</scope>
    <source>
        <strain evidence="1 2">Pan265</strain>
    </source>
</reference>
<dbReference type="EMBL" id="CP036280">
    <property type="protein sequence ID" value="QDU72428.1"/>
    <property type="molecule type" value="Genomic_DNA"/>
</dbReference>
<keyword evidence="2" id="KW-1185">Reference proteome</keyword>
<proteinExistence type="predicted"/>
<dbReference type="OrthoDB" id="288779at2"/>
<dbReference type="KEGG" id="mcad:Pan265_22930"/>